<evidence type="ECO:0000256" key="4">
    <source>
        <dbReference type="PIRNR" id="PIRNR000124"/>
    </source>
</evidence>
<dbReference type="SUPFAM" id="SSF51735">
    <property type="entry name" value="NAD(P)-binding Rossmann-fold domains"/>
    <property type="match status" value="1"/>
</dbReference>
<comment type="similarity">
    <text evidence="1 4">Belongs to the UDP-glucose/GDP-mannose dehydrogenase family.</text>
</comment>
<dbReference type="Pfam" id="PF03720">
    <property type="entry name" value="UDPG_MGDP_dh_C"/>
    <property type="match status" value="1"/>
</dbReference>
<dbReference type="Pfam" id="PF00984">
    <property type="entry name" value="UDPG_MGDP_dh"/>
    <property type="match status" value="1"/>
</dbReference>
<protein>
    <submittedName>
        <fullName evidence="6">UDP-N-acetyl-D-mannosaminuronic acid dehydrogenase</fullName>
        <ecNumber evidence="6">1.1.1.336</ecNumber>
    </submittedName>
</protein>
<dbReference type="InterPro" id="IPR001732">
    <property type="entry name" value="UDP-Glc/GDP-Man_DH_N"/>
</dbReference>
<dbReference type="SUPFAM" id="SSF52413">
    <property type="entry name" value="UDP-glucose/GDP-mannose dehydrogenase C-terminal domain"/>
    <property type="match status" value="1"/>
</dbReference>
<comment type="caution">
    <text evidence="6">The sequence shown here is derived from an EMBL/GenBank/DDBJ whole genome shotgun (WGS) entry which is preliminary data.</text>
</comment>
<dbReference type="Proteomes" id="UP001185012">
    <property type="component" value="Unassembled WGS sequence"/>
</dbReference>
<evidence type="ECO:0000256" key="1">
    <source>
        <dbReference type="ARBA" id="ARBA00006601"/>
    </source>
</evidence>
<evidence type="ECO:0000256" key="2">
    <source>
        <dbReference type="ARBA" id="ARBA00023002"/>
    </source>
</evidence>
<dbReference type="Gene3D" id="3.40.50.720">
    <property type="entry name" value="NAD(P)-binding Rossmann-like Domain"/>
    <property type="match status" value="2"/>
</dbReference>
<dbReference type="RefSeq" id="WP_309868546.1">
    <property type="nucleotide sequence ID" value="NZ_JAVDQG010000010.1"/>
</dbReference>
<dbReference type="InterPro" id="IPR008927">
    <property type="entry name" value="6-PGluconate_DH-like_C_sf"/>
</dbReference>
<dbReference type="InterPro" id="IPR028359">
    <property type="entry name" value="UDP_ManNAc/GlcNAc_DH"/>
</dbReference>
<keyword evidence="3" id="KW-0520">NAD</keyword>
<dbReference type="NCBIfam" id="TIGR03026">
    <property type="entry name" value="NDP-sugDHase"/>
    <property type="match status" value="1"/>
</dbReference>
<gene>
    <name evidence="6" type="ORF">JOE21_003516</name>
</gene>
<dbReference type="PIRSF" id="PIRSF500136">
    <property type="entry name" value="UDP_ManNAc_DH"/>
    <property type="match status" value="1"/>
</dbReference>
<dbReference type="PANTHER" id="PTHR43491">
    <property type="entry name" value="UDP-N-ACETYL-D-MANNOSAMINE DEHYDROGENASE"/>
    <property type="match status" value="1"/>
</dbReference>
<dbReference type="GO" id="GO:0089714">
    <property type="term" value="F:UDP-N-acetyl-D-mannosamine dehydrogenase activity"/>
    <property type="evidence" value="ECO:0007669"/>
    <property type="project" value="UniProtKB-EC"/>
</dbReference>
<dbReference type="InterPro" id="IPR036220">
    <property type="entry name" value="UDP-Glc/GDP-Man_DH_C_sf"/>
</dbReference>
<proteinExistence type="inferred from homology"/>
<evidence type="ECO:0000313" key="7">
    <source>
        <dbReference type="Proteomes" id="UP001185012"/>
    </source>
</evidence>
<dbReference type="InterPro" id="IPR036291">
    <property type="entry name" value="NAD(P)-bd_dom_sf"/>
</dbReference>
<reference evidence="6 7" key="1">
    <citation type="submission" date="2023-07" db="EMBL/GenBank/DDBJ databases">
        <title>Genomic Encyclopedia of Type Strains, Phase IV (KMG-IV): sequencing the most valuable type-strain genomes for metagenomic binning, comparative biology and taxonomic classification.</title>
        <authorList>
            <person name="Goeker M."/>
        </authorList>
    </citation>
    <scope>NUCLEOTIDE SEQUENCE [LARGE SCALE GENOMIC DNA]</scope>
    <source>
        <strain evidence="6 7">DSM 45903</strain>
    </source>
</reference>
<organism evidence="6 7">
    <name type="scientific">Desmospora profundinema</name>
    <dbReference type="NCBI Taxonomy" id="1571184"/>
    <lineage>
        <taxon>Bacteria</taxon>
        <taxon>Bacillati</taxon>
        <taxon>Bacillota</taxon>
        <taxon>Bacilli</taxon>
        <taxon>Bacillales</taxon>
        <taxon>Thermoactinomycetaceae</taxon>
        <taxon>Desmospora</taxon>
    </lineage>
</organism>
<dbReference type="InterPro" id="IPR014026">
    <property type="entry name" value="UDP-Glc/GDP-Man_DH_dimer"/>
</dbReference>
<keyword evidence="2 6" id="KW-0560">Oxidoreductase</keyword>
<evidence type="ECO:0000259" key="5">
    <source>
        <dbReference type="SMART" id="SM00984"/>
    </source>
</evidence>
<dbReference type="EC" id="1.1.1.336" evidence="6"/>
<dbReference type="PANTHER" id="PTHR43491:SF2">
    <property type="entry name" value="UDP-N-ACETYL-D-MANNOSAMINE DEHYDROGENASE"/>
    <property type="match status" value="1"/>
</dbReference>
<evidence type="ECO:0000313" key="6">
    <source>
        <dbReference type="EMBL" id="MDR6227493.1"/>
    </source>
</evidence>
<evidence type="ECO:0000256" key="3">
    <source>
        <dbReference type="ARBA" id="ARBA00023027"/>
    </source>
</evidence>
<dbReference type="EMBL" id="JAVDQG010000010">
    <property type="protein sequence ID" value="MDR6227493.1"/>
    <property type="molecule type" value="Genomic_DNA"/>
</dbReference>
<dbReference type="SUPFAM" id="SSF48179">
    <property type="entry name" value="6-phosphogluconate dehydrogenase C-terminal domain-like"/>
    <property type="match status" value="1"/>
</dbReference>
<dbReference type="PIRSF" id="PIRSF000124">
    <property type="entry name" value="UDPglc_GDPman_dh"/>
    <property type="match status" value="1"/>
</dbReference>
<keyword evidence="7" id="KW-1185">Reference proteome</keyword>
<accession>A0ABU1ISR9</accession>
<dbReference type="Pfam" id="PF03721">
    <property type="entry name" value="UDPG_MGDP_dh_N"/>
    <property type="match status" value="1"/>
</dbReference>
<dbReference type="InterPro" id="IPR017476">
    <property type="entry name" value="UDP-Glc/GDP-Man"/>
</dbReference>
<dbReference type="SMART" id="SM00984">
    <property type="entry name" value="UDPG_MGDP_dh_C"/>
    <property type="match status" value="1"/>
</dbReference>
<sequence>METEQRCCVVGLGYIGLPTAAVFADRGWKVIGADVDPHVVAVVNDGRVHIEEPGLAELLQRQVKRGRLQAALAPEPADVFIIAVPTPIHPDQRANLDYVEEAVHSLLPVLSPGNMVIVESTVPPRTMDDRVAPILTAAGWRIGEDLYLAHCPERVLPGRILHELSHNHRIVGGVDPVSTKKAARVYRTVVQGEVMETEAITAEMTKLMENTYRDVNIALANELVRVSDRLGIDAWEVIRLANQHPRVNLHQPGPGVGGHCLAVDPYFITEKAPDEALLIRTARKINSSMPAYVANWVKEMVKGRTAPKVALFGLAYKGNVDDIRESPALAVWEELSRDKELQVVVHDPFVEEEKVAIPLMEADEAMQDADCLVILTDHEPFKYLEGNRIAERMRTPWILDTKGILQTDHPQLVIQRLGTPRAVVSPVGSAH</sequence>
<name>A0ABU1ISR9_9BACL</name>
<feature type="domain" description="UDP-glucose/GDP-mannose dehydrogenase C-terminal" evidence="5">
    <location>
        <begin position="310"/>
        <end position="407"/>
    </location>
</feature>
<dbReference type="InterPro" id="IPR014027">
    <property type="entry name" value="UDP-Glc/GDP-Man_DH_C"/>
</dbReference>